<comment type="caution">
    <text evidence="2">The sequence shown here is derived from an EMBL/GenBank/DDBJ whole genome shotgun (WGS) entry which is preliminary data.</text>
</comment>
<evidence type="ECO:0000313" key="3">
    <source>
        <dbReference type="Proteomes" id="UP001259803"/>
    </source>
</evidence>
<proteinExistence type="predicted"/>
<evidence type="ECO:0000256" key="1">
    <source>
        <dbReference type="SAM" id="MobiDB-lite"/>
    </source>
</evidence>
<organism evidence="2 3">
    <name type="scientific">Croceicoccus esteveae</name>
    <dbReference type="NCBI Taxonomy" id="3075597"/>
    <lineage>
        <taxon>Bacteria</taxon>
        <taxon>Pseudomonadati</taxon>
        <taxon>Pseudomonadota</taxon>
        <taxon>Alphaproteobacteria</taxon>
        <taxon>Sphingomonadales</taxon>
        <taxon>Erythrobacteraceae</taxon>
        <taxon>Croceicoccus</taxon>
    </lineage>
</organism>
<dbReference type="EMBL" id="JAVRHS010000003">
    <property type="protein sequence ID" value="MDT0575723.1"/>
    <property type="molecule type" value="Genomic_DNA"/>
</dbReference>
<keyword evidence="3" id="KW-1185">Reference proteome</keyword>
<dbReference type="RefSeq" id="WP_311340293.1">
    <property type="nucleotide sequence ID" value="NZ_JAVRHS010000003.1"/>
</dbReference>
<evidence type="ECO:0000313" key="2">
    <source>
        <dbReference type="EMBL" id="MDT0575723.1"/>
    </source>
</evidence>
<reference evidence="2 3" key="1">
    <citation type="submission" date="2023-09" db="EMBL/GenBank/DDBJ databases">
        <authorList>
            <person name="Rey-Velasco X."/>
        </authorList>
    </citation>
    <scope>NUCLEOTIDE SEQUENCE [LARGE SCALE GENOMIC DNA]</scope>
    <source>
        <strain evidence="2 3">F390</strain>
    </source>
</reference>
<gene>
    <name evidence="2" type="ORF">RM533_05950</name>
</gene>
<name>A0ABU2ZGK6_9SPHN</name>
<dbReference type="Proteomes" id="UP001259803">
    <property type="component" value="Unassembled WGS sequence"/>
</dbReference>
<feature type="region of interest" description="Disordered" evidence="1">
    <location>
        <begin position="27"/>
        <end position="59"/>
    </location>
</feature>
<sequence>MPKPILSPAGYTPEFAMAFANQSGSSQQVSSGAPLPVTFATPAGPPPMSGKATLDKRAGPFLPRPGRAVMLVLSGTWQGTVRLLRSTDGGATTFGLTAAGLPYGEYSTNICEPVWEEAEEGAALYLDMKVTSGSISYRLGQ</sequence>
<accession>A0ABU2ZGK6</accession>
<protein>
    <submittedName>
        <fullName evidence="2">Uncharacterized protein</fullName>
    </submittedName>
</protein>